<dbReference type="Proteomes" id="UP000076512">
    <property type="component" value="Unassembled WGS sequence"/>
</dbReference>
<proteinExistence type="predicted"/>
<name>A0A161XFK5_9NOCA</name>
<dbReference type="RefSeq" id="WP_067592545.1">
    <property type="nucleotide sequence ID" value="NZ_JABMCZ010000001.1"/>
</dbReference>
<evidence type="ECO:0000259" key="1">
    <source>
        <dbReference type="Pfam" id="PF14594"/>
    </source>
</evidence>
<accession>A0A161XFK5</accession>
<dbReference type="AlphaFoldDB" id="A0A161XFK5"/>
<keyword evidence="3" id="KW-1185">Reference proteome</keyword>
<organism evidence="2 3">
    <name type="scientific">Nocardia terpenica</name>
    <dbReference type="NCBI Taxonomy" id="455432"/>
    <lineage>
        <taxon>Bacteria</taxon>
        <taxon>Bacillati</taxon>
        <taxon>Actinomycetota</taxon>
        <taxon>Actinomycetes</taxon>
        <taxon>Mycobacteriales</taxon>
        <taxon>Nocardiaceae</taxon>
        <taxon>Nocardia</taxon>
    </lineage>
</organism>
<dbReference type="STRING" id="455432.AWN90_36590"/>
<sequence length="547" mass="61495">MSAPAFDFELEYANFVAQKQDERRRRLAPPLVRLWDGDYNLRGKVTRILSAAITEVNNDTGMAHLELPMDYWLAEWVVNVDGRDTSNIHLTVDKDGIRWSGRMESFSVRVADDGTRSLAMAFKHDYEELKHIVCYPNPFLPPEFQFPRWFFLFGPSRWALKLLLFFNIWRLQTRAWTFLPDDPLDPATYGHFDQSQWTMVVKPDPIGLDTSMPALVIARMKTVHDASKKIVADAQLTWTFRRYLPGDPPPWPGAVLRPGCLVIDLEDKSSAYKSTSFFGDLFGGLIHGVLGIDKDGLDKGIDIVADPNIPPEYYDPEWRGTLAQAPWVIYRDSPHTGIQTADFTFRPATDVGVIAGGHSAPGVNEVIGAAIQTVGDLIAAAVVIPPVGGALDRLLAPLYTDVLAAFGKWRFQSRARKLGYHFYHEKFQEGADRAYSLGWLLAMRSGQWSTRETTSHELVVADGAPFLIGAPGYGHFYLGDRIGSTIRGMPPGRVFVDRVSQIELAWDRERAPSWKITIGQREIQDPAVKAWEQLREIISLIQDLGVL</sequence>
<dbReference type="InterPro" id="IPR029432">
    <property type="entry name" value="Gp28/Gp37-like_dom"/>
</dbReference>
<dbReference type="Pfam" id="PF14594">
    <property type="entry name" value="Sipho_Gp37"/>
    <property type="match status" value="1"/>
</dbReference>
<reference evidence="2 3" key="1">
    <citation type="submission" date="2016-04" db="EMBL/GenBank/DDBJ databases">
        <authorList>
            <person name="Evans L.H."/>
            <person name="Alamgir A."/>
            <person name="Owens N."/>
            <person name="Weber N.D."/>
            <person name="Virtaneva K."/>
            <person name="Barbian K."/>
            <person name="Babar A."/>
            <person name="Rosenke K."/>
        </authorList>
    </citation>
    <scope>NUCLEOTIDE SEQUENCE [LARGE SCALE GENOMIC DNA]</scope>
    <source>
        <strain evidence="2 3">IFM 0406</strain>
    </source>
</reference>
<protein>
    <submittedName>
        <fullName evidence="2">Phage tail protein</fullName>
    </submittedName>
</protein>
<evidence type="ECO:0000313" key="2">
    <source>
        <dbReference type="EMBL" id="KZM72198.1"/>
    </source>
</evidence>
<feature type="domain" description="Gp28/Gp37-like" evidence="1">
    <location>
        <begin position="32"/>
        <end position="519"/>
    </location>
</feature>
<evidence type="ECO:0000313" key="3">
    <source>
        <dbReference type="Proteomes" id="UP000076512"/>
    </source>
</evidence>
<dbReference type="OrthoDB" id="4410004at2"/>
<gene>
    <name evidence="2" type="ORF">AWN90_36590</name>
</gene>
<dbReference type="EMBL" id="LWGR01000009">
    <property type="protein sequence ID" value="KZM72198.1"/>
    <property type="molecule type" value="Genomic_DNA"/>
</dbReference>
<comment type="caution">
    <text evidence="2">The sequence shown here is derived from an EMBL/GenBank/DDBJ whole genome shotgun (WGS) entry which is preliminary data.</text>
</comment>